<reference evidence="5" key="1">
    <citation type="journal article" date="2002" name="Science">
        <title>The draft genome of Ciona intestinalis: insights into chordate and vertebrate origins.</title>
        <authorList>
            <person name="Dehal P."/>
            <person name="Satou Y."/>
            <person name="Campbell R.K."/>
            <person name="Chapman J."/>
            <person name="Degnan B."/>
            <person name="De Tomaso A."/>
            <person name="Davidson B."/>
            <person name="Di Gregorio A."/>
            <person name="Gelpke M."/>
            <person name="Goodstein D.M."/>
            <person name="Harafuji N."/>
            <person name="Hastings K.E."/>
            <person name="Ho I."/>
            <person name="Hotta K."/>
            <person name="Huang W."/>
            <person name="Kawashima T."/>
            <person name="Lemaire P."/>
            <person name="Martinez D."/>
            <person name="Meinertzhagen I.A."/>
            <person name="Necula S."/>
            <person name="Nonaka M."/>
            <person name="Putnam N."/>
            <person name="Rash S."/>
            <person name="Saiga H."/>
            <person name="Satake M."/>
            <person name="Terry A."/>
            <person name="Yamada L."/>
            <person name="Wang H.G."/>
            <person name="Awazu S."/>
            <person name="Azumi K."/>
            <person name="Boore J."/>
            <person name="Branno M."/>
            <person name="Chin-Bow S."/>
            <person name="DeSantis R."/>
            <person name="Doyle S."/>
            <person name="Francino P."/>
            <person name="Keys D.N."/>
            <person name="Haga S."/>
            <person name="Hayashi H."/>
            <person name="Hino K."/>
            <person name="Imai K.S."/>
            <person name="Inaba K."/>
            <person name="Kano S."/>
            <person name="Kobayashi K."/>
            <person name="Kobayashi M."/>
            <person name="Lee B.I."/>
            <person name="Makabe K.W."/>
            <person name="Manohar C."/>
            <person name="Matassi G."/>
            <person name="Medina M."/>
            <person name="Mochizuki Y."/>
            <person name="Mount S."/>
            <person name="Morishita T."/>
            <person name="Miura S."/>
            <person name="Nakayama A."/>
            <person name="Nishizaka S."/>
            <person name="Nomoto H."/>
            <person name="Ohta F."/>
            <person name="Oishi K."/>
            <person name="Rigoutsos I."/>
            <person name="Sano M."/>
            <person name="Sasaki A."/>
            <person name="Sasakura Y."/>
            <person name="Shoguchi E."/>
            <person name="Shin-i T."/>
            <person name="Spagnuolo A."/>
            <person name="Stainier D."/>
            <person name="Suzuki M.M."/>
            <person name="Tassy O."/>
            <person name="Takatori N."/>
            <person name="Tokuoka M."/>
            <person name="Yagi K."/>
            <person name="Yoshizaki F."/>
            <person name="Wada S."/>
            <person name="Zhang C."/>
            <person name="Hyatt P.D."/>
            <person name="Larimer F."/>
            <person name="Detter C."/>
            <person name="Doggett N."/>
            <person name="Glavina T."/>
            <person name="Hawkins T."/>
            <person name="Richardson P."/>
            <person name="Lucas S."/>
            <person name="Kohara Y."/>
            <person name="Levine M."/>
            <person name="Satoh N."/>
            <person name="Rokhsar D.S."/>
        </authorList>
    </citation>
    <scope>NUCLEOTIDE SEQUENCE [LARGE SCALE GENOMIC DNA]</scope>
</reference>
<keyword evidence="1" id="KW-0175">Coiled coil</keyword>
<feature type="coiled-coil region" evidence="1">
    <location>
        <begin position="119"/>
        <end position="174"/>
    </location>
</feature>
<protein>
    <submittedName>
        <fullName evidence="4">Uncharacterized protein</fullName>
    </submittedName>
</protein>
<keyword evidence="3" id="KW-1133">Transmembrane helix</keyword>
<dbReference type="GeneTree" id="ENSGT00530000067053"/>
<name>F6VTF4_CIOIN</name>
<dbReference type="Ensembl" id="ENSCINT00000012345.3">
    <property type="protein sequence ID" value="ENSCINP00000012345.3"/>
    <property type="gene ID" value="ENSCING00000005976.3"/>
</dbReference>
<evidence type="ECO:0000256" key="2">
    <source>
        <dbReference type="SAM" id="MobiDB-lite"/>
    </source>
</evidence>
<evidence type="ECO:0000313" key="4">
    <source>
        <dbReference type="Ensembl" id="ENSCINP00000012345.3"/>
    </source>
</evidence>
<organism evidence="4 5">
    <name type="scientific">Ciona intestinalis</name>
    <name type="common">Transparent sea squirt</name>
    <name type="synonym">Ascidia intestinalis</name>
    <dbReference type="NCBI Taxonomy" id="7719"/>
    <lineage>
        <taxon>Eukaryota</taxon>
        <taxon>Metazoa</taxon>
        <taxon>Chordata</taxon>
        <taxon>Tunicata</taxon>
        <taxon>Ascidiacea</taxon>
        <taxon>Phlebobranchia</taxon>
        <taxon>Cionidae</taxon>
        <taxon>Ciona</taxon>
    </lineage>
</organism>
<feature type="compositionally biased region" description="Polar residues" evidence="2">
    <location>
        <begin position="236"/>
        <end position="250"/>
    </location>
</feature>
<proteinExistence type="predicted"/>
<evidence type="ECO:0000256" key="1">
    <source>
        <dbReference type="SAM" id="Coils"/>
    </source>
</evidence>
<feature type="transmembrane region" description="Helical" evidence="3">
    <location>
        <begin position="20"/>
        <end position="38"/>
    </location>
</feature>
<evidence type="ECO:0000313" key="5">
    <source>
        <dbReference type="Proteomes" id="UP000008144"/>
    </source>
</evidence>
<keyword evidence="3" id="KW-0472">Membrane</keyword>
<dbReference type="Proteomes" id="UP000008144">
    <property type="component" value="Unassembled WGS sequence"/>
</dbReference>
<evidence type="ECO:0000256" key="3">
    <source>
        <dbReference type="SAM" id="Phobius"/>
    </source>
</evidence>
<reference evidence="4" key="3">
    <citation type="submission" date="2025-09" db="UniProtKB">
        <authorList>
            <consortium name="Ensembl"/>
        </authorList>
    </citation>
    <scope>IDENTIFICATION</scope>
</reference>
<sequence>MNNMVHYGDKVRNGRQGGRIMIFLFLSMCIALLIALSYKQASVNMKERADDMEEKYRQTLKTFQTCSSNKNIIFEELNSKKVENIEIMNKKSKLTSDLNDCSALTKSLQTNKLEMGIQRDDAHKQLVEKESKITELQQAVAEKESELEELRNTNAELKQQLHEMVLKVDTFEKNGKTLQLSENVEPLEKGNPALKEDALSLGLQGIKNVEPLESTGLSPESSESNLNAENVKKESSNVTNTSNIFKSDHS</sequence>
<feature type="compositionally biased region" description="Polar residues" evidence="2">
    <location>
        <begin position="215"/>
        <end position="228"/>
    </location>
</feature>
<dbReference type="AlphaFoldDB" id="F6VTF4"/>
<keyword evidence="3" id="KW-0812">Transmembrane</keyword>
<feature type="region of interest" description="Disordered" evidence="2">
    <location>
        <begin position="211"/>
        <end position="250"/>
    </location>
</feature>
<accession>F6VTF4</accession>
<keyword evidence="5" id="KW-1185">Reference proteome</keyword>
<dbReference type="InParanoid" id="F6VTF4"/>
<dbReference type="HOGENOM" id="CLU_1113468_0_0_1"/>
<reference evidence="4" key="2">
    <citation type="submission" date="2025-08" db="UniProtKB">
        <authorList>
            <consortium name="Ensembl"/>
        </authorList>
    </citation>
    <scope>IDENTIFICATION</scope>
</reference>